<sequence length="117" mass="13153">MGEIEAKCMLGNGNFKRMVKSEAIKEVFTYHSRRPPTGGEREEALKHQILGIIAPLICVPPTVKTILPPRLQKIVPKPPRTPTEEEPNQHCGFNHQKFGFSVLPLRIHLRPSNGRLG</sequence>
<dbReference type="Proteomes" id="UP000828251">
    <property type="component" value="Unassembled WGS sequence"/>
</dbReference>
<dbReference type="AlphaFoldDB" id="A0A9D3W8C1"/>
<protein>
    <submittedName>
        <fullName evidence="1">Uncharacterized protein</fullName>
    </submittedName>
</protein>
<name>A0A9D3W8C1_9ROSI</name>
<dbReference type="EMBL" id="JAIQCV010000003">
    <property type="protein sequence ID" value="KAH1114641.1"/>
    <property type="molecule type" value="Genomic_DNA"/>
</dbReference>
<comment type="caution">
    <text evidence="1">The sequence shown here is derived from an EMBL/GenBank/DDBJ whole genome shotgun (WGS) entry which is preliminary data.</text>
</comment>
<keyword evidence="2" id="KW-1185">Reference proteome</keyword>
<evidence type="ECO:0000313" key="2">
    <source>
        <dbReference type="Proteomes" id="UP000828251"/>
    </source>
</evidence>
<organism evidence="1 2">
    <name type="scientific">Gossypium stocksii</name>
    <dbReference type="NCBI Taxonomy" id="47602"/>
    <lineage>
        <taxon>Eukaryota</taxon>
        <taxon>Viridiplantae</taxon>
        <taxon>Streptophyta</taxon>
        <taxon>Embryophyta</taxon>
        <taxon>Tracheophyta</taxon>
        <taxon>Spermatophyta</taxon>
        <taxon>Magnoliopsida</taxon>
        <taxon>eudicotyledons</taxon>
        <taxon>Gunneridae</taxon>
        <taxon>Pentapetalae</taxon>
        <taxon>rosids</taxon>
        <taxon>malvids</taxon>
        <taxon>Malvales</taxon>
        <taxon>Malvaceae</taxon>
        <taxon>Malvoideae</taxon>
        <taxon>Gossypium</taxon>
    </lineage>
</organism>
<evidence type="ECO:0000313" key="1">
    <source>
        <dbReference type="EMBL" id="KAH1114641.1"/>
    </source>
</evidence>
<accession>A0A9D3W8C1</accession>
<reference evidence="1 2" key="1">
    <citation type="journal article" date="2021" name="Plant Biotechnol. J.">
        <title>Multi-omics assisted identification of the key and species-specific regulatory components of drought-tolerant mechanisms in Gossypium stocksii.</title>
        <authorList>
            <person name="Yu D."/>
            <person name="Ke L."/>
            <person name="Zhang D."/>
            <person name="Wu Y."/>
            <person name="Sun Y."/>
            <person name="Mei J."/>
            <person name="Sun J."/>
            <person name="Sun Y."/>
        </authorList>
    </citation>
    <scope>NUCLEOTIDE SEQUENCE [LARGE SCALE GENOMIC DNA]</scope>
    <source>
        <strain evidence="2">cv. E1</strain>
        <tissue evidence="1">Leaf</tissue>
    </source>
</reference>
<gene>
    <name evidence="1" type="ORF">J1N35_008019</name>
</gene>
<proteinExistence type="predicted"/>